<sequence length="89" mass="9628">CSCEGKAFLGILASVCIISRYFIYFSVCAQPSLSPLFSRFPLITLVRGEGGGCRLPCVCLTESVCVCVSPCSNSNHLQCNTNSRRLTDN</sequence>
<evidence type="ECO:0000256" key="1">
    <source>
        <dbReference type="SAM" id="Phobius"/>
    </source>
</evidence>
<protein>
    <submittedName>
        <fullName evidence="2">Uncharacterized protein</fullName>
    </submittedName>
</protein>
<proteinExistence type="predicted"/>
<feature type="transmembrane region" description="Helical" evidence="1">
    <location>
        <begin position="7"/>
        <end position="27"/>
    </location>
</feature>
<organism evidence="2 3">
    <name type="scientific">Acanthochromis polyacanthus</name>
    <name type="common">spiny chromis</name>
    <dbReference type="NCBI Taxonomy" id="80966"/>
    <lineage>
        <taxon>Eukaryota</taxon>
        <taxon>Metazoa</taxon>
        <taxon>Chordata</taxon>
        <taxon>Craniata</taxon>
        <taxon>Vertebrata</taxon>
        <taxon>Euteleostomi</taxon>
        <taxon>Actinopterygii</taxon>
        <taxon>Neopterygii</taxon>
        <taxon>Teleostei</taxon>
        <taxon>Neoteleostei</taxon>
        <taxon>Acanthomorphata</taxon>
        <taxon>Ovalentaria</taxon>
        <taxon>Pomacentridae</taxon>
        <taxon>Acanthochromis</taxon>
    </lineage>
</organism>
<evidence type="ECO:0000313" key="3">
    <source>
        <dbReference type="Proteomes" id="UP000257200"/>
    </source>
</evidence>
<keyword evidence="1" id="KW-0812">Transmembrane</keyword>
<reference evidence="2" key="2">
    <citation type="submission" date="2025-09" db="UniProtKB">
        <authorList>
            <consortium name="Ensembl"/>
        </authorList>
    </citation>
    <scope>IDENTIFICATION</scope>
</reference>
<name>A0A3Q1F2T2_9TELE</name>
<dbReference type="InParanoid" id="A0A3Q1F2T2"/>
<keyword evidence="1" id="KW-0472">Membrane</keyword>
<evidence type="ECO:0000313" key="2">
    <source>
        <dbReference type="Ensembl" id="ENSAPOP00000010639.1"/>
    </source>
</evidence>
<keyword evidence="1" id="KW-1133">Transmembrane helix</keyword>
<dbReference type="Proteomes" id="UP000257200">
    <property type="component" value="Unplaced"/>
</dbReference>
<reference evidence="2" key="1">
    <citation type="submission" date="2025-08" db="UniProtKB">
        <authorList>
            <consortium name="Ensembl"/>
        </authorList>
    </citation>
    <scope>IDENTIFICATION</scope>
</reference>
<dbReference type="AlphaFoldDB" id="A0A3Q1F2T2"/>
<accession>A0A3Q1F2T2</accession>
<dbReference type="Ensembl" id="ENSAPOT00000017979.1">
    <property type="protein sequence ID" value="ENSAPOP00000010639.1"/>
    <property type="gene ID" value="ENSAPOG00000013140.1"/>
</dbReference>
<keyword evidence="3" id="KW-1185">Reference proteome</keyword>